<dbReference type="RefSeq" id="WP_132109375.1">
    <property type="nucleotide sequence ID" value="NZ_SMFO01000002.1"/>
</dbReference>
<dbReference type="NCBIfam" id="NF041809">
    <property type="entry name" value="Avs1a"/>
    <property type="match status" value="1"/>
</dbReference>
<evidence type="ECO:0000259" key="1">
    <source>
        <dbReference type="Pfam" id="PF00753"/>
    </source>
</evidence>
<feature type="domain" description="Metallo-beta-lactamase" evidence="1">
    <location>
        <begin position="16"/>
        <end position="109"/>
    </location>
</feature>
<protein>
    <submittedName>
        <fullName evidence="2">MBL fold metallo-hydrolase</fullName>
    </submittedName>
</protein>
<comment type="caution">
    <text evidence="2">The sequence shown here is derived from an EMBL/GenBank/DDBJ whole genome shotgun (WGS) entry which is preliminary data.</text>
</comment>
<keyword evidence="2" id="KW-0378">Hydrolase</keyword>
<dbReference type="Pfam" id="PF00753">
    <property type="entry name" value="Lactamase_B"/>
    <property type="match status" value="1"/>
</dbReference>
<gene>
    <name evidence="2" type="ORF">E0F98_04250</name>
</gene>
<sequence length="400" mass="46141">MNSLFSITLNIFPALNGDSILVSYGPNEKKHILIDCGYVRTYNTFIKKELVEIANNGECLEKLIITHIDSDHIWGALPLLKDNQKKFIEIKEVWHNTFRHLSNDSEKEEDISNKNEKILKKILSRGYFNNEPKNGENQISAEQGTTLGALLLKGDYSWNNDFNKKAVCIENKQIVNIDIDSQIILLSPNKEKLDNLKTLWDSELTKYDLKYSKEDGELYDDAFEMLLTWVKESQAKGIQAISSNKMQIKELLASVPIEDKTPTNGSSISFILKIKEKKLLFLADSHPGLILKSLLEYQPEGIINFDSIKVSHHGSFNNISLDLLEKIDSKVHIFSTNGNKHNHPDKETIAHIVGRKSEFERKLFFNYKTLNSEYFNNEDWMKTYNYSIHYLNQDNYKINV</sequence>
<organism evidence="2 3">
    <name type="scientific">Flavobacterium hiemivividum</name>
    <dbReference type="NCBI Taxonomy" id="2541734"/>
    <lineage>
        <taxon>Bacteria</taxon>
        <taxon>Pseudomonadati</taxon>
        <taxon>Bacteroidota</taxon>
        <taxon>Flavobacteriia</taxon>
        <taxon>Flavobacteriales</taxon>
        <taxon>Flavobacteriaceae</taxon>
        <taxon>Flavobacterium</taxon>
    </lineage>
</organism>
<dbReference type="InterPro" id="IPR036866">
    <property type="entry name" value="RibonucZ/Hydroxyglut_hydro"/>
</dbReference>
<evidence type="ECO:0000313" key="2">
    <source>
        <dbReference type="EMBL" id="TDE05332.1"/>
    </source>
</evidence>
<dbReference type="EMBL" id="SMFO01000002">
    <property type="protein sequence ID" value="TDE05332.1"/>
    <property type="molecule type" value="Genomic_DNA"/>
</dbReference>
<evidence type="ECO:0000313" key="3">
    <source>
        <dbReference type="Proteomes" id="UP000294597"/>
    </source>
</evidence>
<dbReference type="PANTHER" id="PTHR30619">
    <property type="entry name" value="DNA INTERNALIZATION/COMPETENCE PROTEIN COMEC/REC2"/>
    <property type="match status" value="1"/>
</dbReference>
<dbReference type="InterPro" id="IPR052159">
    <property type="entry name" value="Competence_DNA_uptake"/>
</dbReference>
<dbReference type="SUPFAM" id="SSF56281">
    <property type="entry name" value="Metallo-hydrolase/oxidoreductase"/>
    <property type="match status" value="1"/>
</dbReference>
<accession>A0A4R5CX19</accession>
<dbReference type="GO" id="GO:0016787">
    <property type="term" value="F:hydrolase activity"/>
    <property type="evidence" value="ECO:0007669"/>
    <property type="project" value="UniProtKB-KW"/>
</dbReference>
<dbReference type="AlphaFoldDB" id="A0A4R5CX19"/>
<dbReference type="Gene3D" id="3.60.15.10">
    <property type="entry name" value="Ribonuclease Z/Hydroxyacylglutathione hydrolase-like"/>
    <property type="match status" value="2"/>
</dbReference>
<reference evidence="2 3" key="1">
    <citation type="submission" date="2019-03" db="EMBL/GenBank/DDBJ databases">
        <title>Flavobacterium TSA-D2 sp. nov., isolated from arctic soil.</title>
        <authorList>
            <person name="Chaudhary D.K."/>
        </authorList>
    </citation>
    <scope>NUCLEOTIDE SEQUENCE [LARGE SCALE GENOMIC DNA]</scope>
    <source>
        <strain evidence="2 3">TSA-D2</strain>
    </source>
</reference>
<dbReference type="InterPro" id="IPR001279">
    <property type="entry name" value="Metallo-B-lactamas"/>
</dbReference>
<proteinExistence type="predicted"/>
<name>A0A4R5CX19_9FLAO</name>
<keyword evidence="3" id="KW-1185">Reference proteome</keyword>
<dbReference type="Proteomes" id="UP000294597">
    <property type="component" value="Unassembled WGS sequence"/>
</dbReference>
<dbReference type="PANTHER" id="PTHR30619:SF1">
    <property type="entry name" value="RECOMBINATION PROTEIN 2"/>
    <property type="match status" value="1"/>
</dbReference>